<accession>A0ABP8LSH9</accession>
<organism evidence="7 8">
    <name type="scientific">Ravibacter arvi</name>
    <dbReference type="NCBI Taxonomy" id="2051041"/>
    <lineage>
        <taxon>Bacteria</taxon>
        <taxon>Pseudomonadati</taxon>
        <taxon>Bacteroidota</taxon>
        <taxon>Cytophagia</taxon>
        <taxon>Cytophagales</taxon>
        <taxon>Spirosomataceae</taxon>
        <taxon>Ravibacter</taxon>
    </lineage>
</organism>
<dbReference type="Pfam" id="PF02219">
    <property type="entry name" value="MTHFR"/>
    <property type="match status" value="1"/>
</dbReference>
<comment type="similarity">
    <text evidence="6">Belongs to the methylenetetrahydrofolate reductase family.</text>
</comment>
<comment type="cofactor">
    <cofactor evidence="1 6">
        <name>FAD</name>
        <dbReference type="ChEBI" id="CHEBI:57692"/>
    </cofactor>
</comment>
<keyword evidence="5 6" id="KW-0560">Oxidoreductase</keyword>
<evidence type="ECO:0000256" key="4">
    <source>
        <dbReference type="ARBA" id="ARBA00022827"/>
    </source>
</evidence>
<dbReference type="Proteomes" id="UP001501508">
    <property type="component" value="Unassembled WGS sequence"/>
</dbReference>
<keyword evidence="4 6" id="KW-0274">FAD</keyword>
<evidence type="ECO:0000313" key="7">
    <source>
        <dbReference type="EMBL" id="GAA4434431.1"/>
    </source>
</evidence>
<sequence length="306" mass="34229">MLRSKIENRESGILLYGITPPKLGHAPEKIAEIAARQLARIAGLDIDGLVLYDIQDESARNASPRPFPFIETIDPWVYSRDYLGDLRLPKIIYNGVGRYTQDTFAEWLGTEGRSVDFMVLVGAPSRLSNAGLSLQDAYRISRSYPQARLIGGVTIPERHIRKSDEHLRVVAKTESGCRFFISQCVYNIQNARQLLLDYCDYLKKTGETPVPIIFTITPCGSSKTLHFMEWLGIEIPVWLKSELEASADMLSKSVDACTRIVDELIAHAADLCVPIGFNVESVAIRKDEIEASLALVRYIGGKWGRI</sequence>
<dbReference type="InterPro" id="IPR003171">
    <property type="entry name" value="Mehydrof_redctse-like"/>
</dbReference>
<name>A0ABP8LSH9_9BACT</name>
<evidence type="ECO:0000313" key="8">
    <source>
        <dbReference type="Proteomes" id="UP001501508"/>
    </source>
</evidence>
<evidence type="ECO:0000256" key="1">
    <source>
        <dbReference type="ARBA" id="ARBA00001974"/>
    </source>
</evidence>
<dbReference type="RefSeq" id="WP_345026912.1">
    <property type="nucleotide sequence ID" value="NZ_BAABEY010000011.1"/>
</dbReference>
<evidence type="ECO:0000256" key="3">
    <source>
        <dbReference type="ARBA" id="ARBA00022630"/>
    </source>
</evidence>
<keyword evidence="3 6" id="KW-0285">Flavoprotein</keyword>
<gene>
    <name evidence="7" type="ORF">GCM10023091_09370</name>
</gene>
<evidence type="ECO:0000256" key="2">
    <source>
        <dbReference type="ARBA" id="ARBA00004777"/>
    </source>
</evidence>
<proteinExistence type="inferred from homology"/>
<dbReference type="SUPFAM" id="SSF51730">
    <property type="entry name" value="FAD-linked oxidoreductase"/>
    <property type="match status" value="1"/>
</dbReference>
<reference evidence="8" key="1">
    <citation type="journal article" date="2019" name="Int. J. Syst. Evol. Microbiol.">
        <title>The Global Catalogue of Microorganisms (GCM) 10K type strain sequencing project: providing services to taxonomists for standard genome sequencing and annotation.</title>
        <authorList>
            <consortium name="The Broad Institute Genomics Platform"/>
            <consortium name="The Broad Institute Genome Sequencing Center for Infectious Disease"/>
            <person name="Wu L."/>
            <person name="Ma J."/>
        </authorList>
    </citation>
    <scope>NUCLEOTIDE SEQUENCE [LARGE SCALE GENOMIC DNA]</scope>
    <source>
        <strain evidence="8">JCM 31920</strain>
    </source>
</reference>
<dbReference type="InterPro" id="IPR029041">
    <property type="entry name" value="FAD-linked_oxidoreductase-like"/>
</dbReference>
<dbReference type="Gene3D" id="3.20.20.220">
    <property type="match status" value="1"/>
</dbReference>
<keyword evidence="8" id="KW-1185">Reference proteome</keyword>
<protein>
    <recommendedName>
        <fullName evidence="6">Methylenetetrahydrofolate reductase</fullName>
    </recommendedName>
</protein>
<evidence type="ECO:0000256" key="6">
    <source>
        <dbReference type="RuleBase" id="RU003862"/>
    </source>
</evidence>
<comment type="caution">
    <text evidence="7">The sequence shown here is derived from an EMBL/GenBank/DDBJ whole genome shotgun (WGS) entry which is preliminary data.</text>
</comment>
<comment type="pathway">
    <text evidence="2 6">One-carbon metabolism; tetrahydrofolate interconversion.</text>
</comment>
<dbReference type="EMBL" id="BAABEY010000011">
    <property type="protein sequence ID" value="GAA4434431.1"/>
    <property type="molecule type" value="Genomic_DNA"/>
</dbReference>
<evidence type="ECO:0000256" key="5">
    <source>
        <dbReference type="ARBA" id="ARBA00023002"/>
    </source>
</evidence>